<protein>
    <submittedName>
        <fullName evidence="3">Outer membrane autotransporter barrel domain-containing protein</fullName>
    </submittedName>
</protein>
<dbReference type="Pfam" id="PF03797">
    <property type="entry name" value="Autotransporter"/>
    <property type="match status" value="1"/>
</dbReference>
<reference evidence="4" key="1">
    <citation type="submission" date="2016-10" db="EMBL/GenBank/DDBJ databases">
        <authorList>
            <person name="Varghese N."/>
            <person name="Submissions S."/>
        </authorList>
    </citation>
    <scope>NUCLEOTIDE SEQUENCE [LARGE SCALE GENOMIC DNA]</scope>
    <source>
        <strain evidence="4">ATCC 23835</strain>
    </source>
</reference>
<dbReference type="InterPro" id="IPR003991">
    <property type="entry name" value="Pertactin_virulence_factor"/>
</dbReference>
<keyword evidence="1" id="KW-0732">Signal</keyword>
<dbReference type="PANTHER" id="PTHR35037:SF7">
    <property type="entry name" value="AUTOTRANSPORTER"/>
    <property type="match status" value="1"/>
</dbReference>
<dbReference type="CDD" id="cd01343">
    <property type="entry name" value="PL1_Passenger_AT"/>
    <property type="match status" value="1"/>
</dbReference>
<dbReference type="PANTHER" id="PTHR35037">
    <property type="entry name" value="C-TERMINAL REGION OF AIDA-LIKE PROTEIN"/>
    <property type="match status" value="1"/>
</dbReference>
<dbReference type="InterPro" id="IPR011050">
    <property type="entry name" value="Pectin_lyase_fold/virulence"/>
</dbReference>
<accession>A0A1H1NKB2</accession>
<keyword evidence="4" id="KW-1185">Reference proteome</keyword>
<dbReference type="Gene3D" id="2.160.20.20">
    <property type="match status" value="1"/>
</dbReference>
<dbReference type="InterPro" id="IPR036709">
    <property type="entry name" value="Autotransporte_beta_dom_sf"/>
</dbReference>
<dbReference type="InterPro" id="IPR051551">
    <property type="entry name" value="Autotransporter_adhesion"/>
</dbReference>
<dbReference type="Proteomes" id="UP000199524">
    <property type="component" value="Chromosome I"/>
</dbReference>
<dbReference type="Gene3D" id="2.40.128.130">
    <property type="entry name" value="Autotransporter beta-domain"/>
    <property type="match status" value="1"/>
</dbReference>
<dbReference type="Pfam" id="PF03212">
    <property type="entry name" value="Pertactin"/>
    <property type="match status" value="1"/>
</dbReference>
<evidence type="ECO:0000256" key="1">
    <source>
        <dbReference type="ARBA" id="ARBA00022729"/>
    </source>
</evidence>
<sequence length="759" mass="79458">MCVDMKKGFNYSRLSIAIKFIAVAPFTLLGSYAQAAVIDGREHTVRSGDLLDRYQLNNGATLNVVDGARSLDINARNSTVNISGAGVSASTQTGIQLFNSNASITDSTVSSRDGAGLSLGSLIGVPNSGSTAVVRNSSISGGSRGVIIGAYGDLTLEGSRVTGTGAESSGVDMLGGRLTAINSTITGSANGVVMYPDFETDEGATLTLDGTRVEGLTGAALRVVADPAFPTTAEIDVNNGSTLIGGNGNMLELAEGADANMRVSNSALTGNIQVGDASTLNLSLNGASMTGDLVKDVNGTAHVALNNGSVLTGRLDNVDSLALNSDATWVMTDDQSIGDLNMAGGNVKFGDLGAFYQLDVENLAGNGTFIMSADFAHLQGDFLNVTGTSEGAHQLLINSSGADPLSEDRLHVVHTADGRATFSLLGDRVDVGTYSYSLIADNDGKDWHLDPDTKVISPGTRSVLALANVAPTVMYGELTSLRSRMGELRFNGGQSGGWMRTYGNKHKVDAGKGVAYDQNQQGFALGADGRLPVGDGQWLAGVMGGYSKSDLNLGRGTHGTVHSTYIGGYATWLDEQSGYYFDGVAKLNSFHNKSSVALSDGQKAKGNHKNMGVGVSGEFGRHIKLDNDYFVEPAVQLSAMAVGAKDYKLSNDMKAENGRTLSLLGKVGVTGGRNFDIGDGRVVQPYLRTAFVQEFAKNNKVQVNDNTFHNDLSGSRVEVGTGVAVSLSDKWQVHADLDFSKGEKVDQPWGANVGIRYSW</sequence>
<dbReference type="InterPro" id="IPR005546">
    <property type="entry name" value="Autotransporte_beta"/>
</dbReference>
<dbReference type="PROSITE" id="PS51208">
    <property type="entry name" value="AUTOTRANSPORTER"/>
    <property type="match status" value="1"/>
</dbReference>
<dbReference type="SMART" id="SM00869">
    <property type="entry name" value="Autotransporter"/>
    <property type="match status" value="1"/>
</dbReference>
<dbReference type="SUPFAM" id="SSF103515">
    <property type="entry name" value="Autotransporter"/>
    <property type="match status" value="1"/>
</dbReference>
<dbReference type="EMBL" id="LT629777">
    <property type="protein sequence ID" value="SDR99357.1"/>
    <property type="molecule type" value="Genomic_DNA"/>
</dbReference>
<dbReference type="InterPro" id="IPR006315">
    <property type="entry name" value="OM_autotransptr_brl_dom"/>
</dbReference>
<evidence type="ECO:0000259" key="2">
    <source>
        <dbReference type="PROSITE" id="PS51208"/>
    </source>
</evidence>
<organism evidence="3 4">
    <name type="scientific">Pseudomonas asplenii</name>
    <dbReference type="NCBI Taxonomy" id="53407"/>
    <lineage>
        <taxon>Bacteria</taxon>
        <taxon>Pseudomonadati</taxon>
        <taxon>Pseudomonadota</taxon>
        <taxon>Gammaproteobacteria</taxon>
        <taxon>Pseudomonadales</taxon>
        <taxon>Pseudomonadaceae</taxon>
        <taxon>Pseudomonas</taxon>
    </lineage>
</organism>
<dbReference type="InterPro" id="IPR012332">
    <property type="entry name" value="Autotransporter_pectin_lyase_C"/>
</dbReference>
<dbReference type="InterPro" id="IPR006626">
    <property type="entry name" value="PbH1"/>
</dbReference>
<evidence type="ECO:0000313" key="3">
    <source>
        <dbReference type="EMBL" id="SDR99357.1"/>
    </source>
</evidence>
<gene>
    <name evidence="3" type="ORF">SAMN05216598_0176</name>
</gene>
<dbReference type="SUPFAM" id="SSF51126">
    <property type="entry name" value="Pectin lyase-like"/>
    <property type="match status" value="1"/>
</dbReference>
<feature type="domain" description="Autotransporter" evidence="2">
    <location>
        <begin position="490"/>
        <end position="759"/>
    </location>
</feature>
<dbReference type="InterPro" id="IPR004899">
    <property type="entry name" value="Pertactin_central"/>
</dbReference>
<dbReference type="NCBIfam" id="TIGR01414">
    <property type="entry name" value="autotrans_barl"/>
    <property type="match status" value="1"/>
</dbReference>
<name>A0A1H1NKB2_9PSED</name>
<evidence type="ECO:0000313" key="4">
    <source>
        <dbReference type="Proteomes" id="UP000199524"/>
    </source>
</evidence>
<dbReference type="AlphaFoldDB" id="A0A1H1NKB2"/>
<proteinExistence type="predicted"/>
<dbReference type="GO" id="GO:0019867">
    <property type="term" value="C:outer membrane"/>
    <property type="evidence" value="ECO:0007669"/>
    <property type="project" value="InterPro"/>
</dbReference>
<dbReference type="SMART" id="SM00710">
    <property type="entry name" value="PbH1"/>
    <property type="match status" value="5"/>
</dbReference>
<dbReference type="PRINTS" id="PR01484">
    <property type="entry name" value="PRTACTNFAMLY"/>
</dbReference>